<reference evidence="1 2" key="1">
    <citation type="journal article" date="2020" name="Phytopathology">
        <title>Genome Sequence Resources of Colletotrichum truncatum, C. plurivorum, C. musicola, and C. sojae: Four Species Pathogenic to Soybean (Glycine max).</title>
        <authorList>
            <person name="Rogerio F."/>
            <person name="Boufleur T.R."/>
            <person name="Ciampi-Guillardi M."/>
            <person name="Sukno S.A."/>
            <person name="Thon M.R."/>
            <person name="Massola Junior N.S."/>
            <person name="Baroncelli R."/>
        </authorList>
    </citation>
    <scope>NUCLEOTIDE SEQUENCE [LARGE SCALE GENOMIC DNA]</scope>
    <source>
        <strain evidence="1 2">CMES1059</strain>
    </source>
</reference>
<dbReference type="EMBL" id="VUJX02000008">
    <property type="protein sequence ID" value="KAL0933466.1"/>
    <property type="molecule type" value="Genomic_DNA"/>
</dbReference>
<accession>A0ACC3YNI5</accession>
<dbReference type="Proteomes" id="UP000805649">
    <property type="component" value="Unassembled WGS sequence"/>
</dbReference>
<evidence type="ECO:0000313" key="1">
    <source>
        <dbReference type="EMBL" id="KAL0933466.1"/>
    </source>
</evidence>
<protein>
    <submittedName>
        <fullName evidence="1">Cycloheximide resistance</fullName>
    </submittedName>
</protein>
<comment type="caution">
    <text evidence="1">The sequence shown here is derived from an EMBL/GenBank/DDBJ whole genome shotgun (WGS) entry which is preliminary data.</text>
</comment>
<sequence length="601" mass="64934">MMEKDVDQGDGGLARPKESHAAEHMGNRVSLARMSIAGPPPPPPPKENVLRPMTSSTKRLSFSTTTSQRKIKYGTGKHAQTELSPQPTDDLDDPLNWPQWKKELNFFAILMTVGLVGGMKTACVSVNSVLAVQFNVSYTAVASLTAVPLVISSFTGLFSLMASKIWGKRPVYLVSMVLIFIGAIWNMAAGGSFGQCMGARVFQGLGWGAFDTLVLGSIQDTYFEHERNTRITVYNILSVATTWGAPILGGLASQNAGQFTIQFAIINVFQILAIPLLVFGAPETAFDRWFSGSPAPTPGSSAPWVSVPPKPLSKPTIEDAKAYIRTMRPVSFSGTMDLRTILQAPRAFAAPTTIVLFVVTFLPYCSLWGLTESLSLLFFPMPWMLPASSLGGLMVAPFILVVLTIMGFAFYRRRRPNCSPCDIVCTLVGGTVLAAAGILAFGLKTFHVMSDVADVPSAMFATDGVGTQLSFPLISLLLGFLAAGASVLDMAIRPIIWRSTQFTSSNMNVCLRNVADMDAGVTCWRNLFAGIFVMTIPNAIVMWAGLKSTVVGLGVSQIIIGLAVCSVWWFYDDYVRGLDGKVMGLVDLSMLKRTGSFFDTD</sequence>
<proteinExistence type="predicted"/>
<name>A0ACC3YNI5_COLTU</name>
<evidence type="ECO:0000313" key="2">
    <source>
        <dbReference type="Proteomes" id="UP000805649"/>
    </source>
</evidence>
<gene>
    <name evidence="1" type="ORF">CTRU02_212429</name>
</gene>
<organism evidence="1 2">
    <name type="scientific">Colletotrichum truncatum</name>
    <name type="common">Anthracnose fungus</name>
    <name type="synonym">Colletotrichum capsici</name>
    <dbReference type="NCBI Taxonomy" id="5467"/>
    <lineage>
        <taxon>Eukaryota</taxon>
        <taxon>Fungi</taxon>
        <taxon>Dikarya</taxon>
        <taxon>Ascomycota</taxon>
        <taxon>Pezizomycotina</taxon>
        <taxon>Sordariomycetes</taxon>
        <taxon>Hypocreomycetidae</taxon>
        <taxon>Glomerellales</taxon>
        <taxon>Glomerellaceae</taxon>
        <taxon>Colletotrichum</taxon>
        <taxon>Colletotrichum truncatum species complex</taxon>
    </lineage>
</organism>
<keyword evidence="2" id="KW-1185">Reference proteome</keyword>